<dbReference type="SUPFAM" id="SSF55347">
    <property type="entry name" value="Glyceraldehyde-3-phosphate dehydrogenase-like, C-terminal domain"/>
    <property type="match status" value="1"/>
</dbReference>
<reference evidence="2 3" key="1">
    <citation type="journal article" date="2014" name="PLoS ONE">
        <title>Genome Sequence of Candidatus Nitrososphaera evergladensis from Group I.1b Enriched from Everglades Soil Reveals Novel Genomic Features of the Ammonia-Oxidizing Archaea.</title>
        <authorList>
            <person name="Zhalnina K.V."/>
            <person name="Dias R."/>
            <person name="Leonard M.T."/>
            <person name="Dorr de Quadros P."/>
            <person name="Camargo F.A."/>
            <person name="Drew J.C."/>
            <person name="Farmerie W.G."/>
            <person name="Daroub S.H."/>
            <person name="Triplett E.W."/>
        </authorList>
    </citation>
    <scope>NUCLEOTIDE SEQUENCE [LARGE SCALE GENOMIC DNA]</scope>
    <source>
        <strain evidence="2 3">SR1</strain>
    </source>
</reference>
<dbReference type="SUPFAM" id="SSF51735">
    <property type="entry name" value="NAD(P)-binding Rossmann-fold domains"/>
    <property type="match status" value="1"/>
</dbReference>
<feature type="domain" description="Myo-inositol-1-phosphate synthase GAPDH-like" evidence="1">
    <location>
        <begin position="184"/>
        <end position="288"/>
    </location>
</feature>
<protein>
    <submittedName>
        <fullName evidence="2">Myo-inositol-1-phosphate synthase</fullName>
        <ecNumber evidence="2">5.5.1.4</ecNumber>
    </submittedName>
</protein>
<dbReference type="PANTHER" id="PTHR43125:SF1">
    <property type="entry name" value="INOSITOL-3-PHOSPHATE SYNTHASE"/>
    <property type="match status" value="1"/>
</dbReference>
<dbReference type="InterPro" id="IPR013021">
    <property type="entry name" value="Myo-inos-1-P_Synthase_GAPDH"/>
</dbReference>
<dbReference type="GeneID" id="41597975"/>
<evidence type="ECO:0000313" key="2">
    <source>
        <dbReference type="EMBL" id="AIF84314.1"/>
    </source>
</evidence>
<dbReference type="InterPro" id="IPR052199">
    <property type="entry name" value="MIPS"/>
</dbReference>
<keyword evidence="2" id="KW-0413">Isomerase</keyword>
<dbReference type="KEGG" id="nev:NTE_02260"/>
<dbReference type="GO" id="GO:0004512">
    <property type="term" value="F:inositol-3-phosphate synthase activity"/>
    <property type="evidence" value="ECO:0007669"/>
    <property type="project" value="UniProtKB-EC"/>
</dbReference>
<dbReference type="PANTHER" id="PTHR43125">
    <property type="entry name" value="INOSITOL-3-PHOSPHATE SYNTHASE"/>
    <property type="match status" value="1"/>
</dbReference>
<evidence type="ECO:0000259" key="1">
    <source>
        <dbReference type="Pfam" id="PF01658"/>
    </source>
</evidence>
<dbReference type="GO" id="GO:0006021">
    <property type="term" value="P:inositol biosynthetic process"/>
    <property type="evidence" value="ECO:0007669"/>
    <property type="project" value="TreeGrafter"/>
</dbReference>
<dbReference type="OrthoDB" id="80661at2157"/>
<dbReference type="EC" id="5.5.1.4" evidence="2"/>
<dbReference type="RefSeq" id="WP_148700911.1">
    <property type="nucleotide sequence ID" value="NZ_CP007174.1"/>
</dbReference>
<dbReference type="HOGENOM" id="CLU_050011_0_0_2"/>
<dbReference type="eggNOG" id="arCOG04213">
    <property type="taxonomic scope" value="Archaea"/>
</dbReference>
<gene>
    <name evidence="2" type="ORF">NTE_02260</name>
</gene>
<dbReference type="Proteomes" id="UP000028194">
    <property type="component" value="Chromosome"/>
</dbReference>
<keyword evidence="3" id="KW-1185">Reference proteome</keyword>
<proteinExistence type="predicted"/>
<dbReference type="AlphaFoldDB" id="A0A075MYG8"/>
<dbReference type="Gene3D" id="3.30.360.10">
    <property type="entry name" value="Dihydrodipicolinate Reductase, domain 2"/>
    <property type="match status" value="1"/>
</dbReference>
<sequence length="342" mass="36557">MADIRVAVIGVGNVGATFVQGVQYYGNSSSNNSKNAVGLWHQKVAGFHPSNVKIVAAFDVNPAKVGRPLAEVATSSTKKYCEVSSKVSVDAGLALDNAYDGQKPATTSPPDFARALEDSRADIVLNLISSGMDKSSAEYARAALKAGASFVNATPAKLANSPLAAKFAQKKLVLAGDDLLSQFGGTAFHKGMIDFMVERGVHVSKSYQLDVGGSEETKRTMDERIKMLKRGMKTGAIGMEAPYEFESVAGTTEYTDFLGDSRNSYYWMSSEGFLGSKIIMDLTLRTSDGANAGNVLIDVVRASMAKIPVAKKVPAINAYGFKNPPKKAKVRKAYADFVEMFT</sequence>
<dbReference type="Pfam" id="PF01658">
    <property type="entry name" value="Inos-1-P_synth"/>
    <property type="match status" value="1"/>
</dbReference>
<dbReference type="STRING" id="1459636.NTE_02260"/>
<dbReference type="Gene3D" id="3.40.50.720">
    <property type="entry name" value="NAD(P)-binding Rossmann-like Domain"/>
    <property type="match status" value="1"/>
</dbReference>
<dbReference type="EMBL" id="CP007174">
    <property type="protein sequence ID" value="AIF84314.1"/>
    <property type="molecule type" value="Genomic_DNA"/>
</dbReference>
<accession>A0A075MYG8</accession>
<dbReference type="InterPro" id="IPR036291">
    <property type="entry name" value="NAD(P)-bd_dom_sf"/>
</dbReference>
<name>A0A075MYG8_9ARCH</name>
<organism evidence="2 3">
    <name type="scientific">Candidatus Nitrososphaera evergladensis SR1</name>
    <dbReference type="NCBI Taxonomy" id="1459636"/>
    <lineage>
        <taxon>Archaea</taxon>
        <taxon>Nitrososphaerota</taxon>
        <taxon>Nitrososphaeria</taxon>
        <taxon>Nitrososphaerales</taxon>
        <taxon>Nitrososphaeraceae</taxon>
        <taxon>Nitrososphaera</taxon>
    </lineage>
</organism>
<evidence type="ECO:0000313" key="3">
    <source>
        <dbReference type="Proteomes" id="UP000028194"/>
    </source>
</evidence>